<name>A0ABW3C5K8_SPHXN</name>
<proteinExistence type="inferred from homology"/>
<evidence type="ECO:0000256" key="12">
    <source>
        <dbReference type="RuleBase" id="RU003357"/>
    </source>
</evidence>
<dbReference type="SUPFAM" id="SSF56935">
    <property type="entry name" value="Porins"/>
    <property type="match status" value="1"/>
</dbReference>
<keyword evidence="9 11" id="KW-0472">Membrane</keyword>
<gene>
    <name evidence="16" type="ORF">ACFQ00_15460</name>
</gene>
<evidence type="ECO:0000313" key="17">
    <source>
        <dbReference type="Proteomes" id="UP001597124"/>
    </source>
</evidence>
<evidence type="ECO:0000256" key="6">
    <source>
        <dbReference type="ARBA" id="ARBA00023004"/>
    </source>
</evidence>
<feature type="domain" description="TonB-dependent receptor-like beta-barrel" evidence="14">
    <location>
        <begin position="278"/>
        <end position="716"/>
    </location>
</feature>
<evidence type="ECO:0000256" key="10">
    <source>
        <dbReference type="ARBA" id="ARBA00023237"/>
    </source>
</evidence>
<keyword evidence="5 11" id="KW-0812">Transmembrane</keyword>
<dbReference type="InterPro" id="IPR036942">
    <property type="entry name" value="Beta-barrel_TonB_sf"/>
</dbReference>
<feature type="chain" id="PRO_5045379006" evidence="13">
    <location>
        <begin position="27"/>
        <end position="753"/>
    </location>
</feature>
<dbReference type="Proteomes" id="UP001597124">
    <property type="component" value="Unassembled WGS sequence"/>
</dbReference>
<dbReference type="InterPro" id="IPR039426">
    <property type="entry name" value="TonB-dep_rcpt-like"/>
</dbReference>
<evidence type="ECO:0000256" key="1">
    <source>
        <dbReference type="ARBA" id="ARBA00004571"/>
    </source>
</evidence>
<organism evidence="16 17">
    <name type="scientific">Sphingosinicella xenopeptidilytica</name>
    <dbReference type="NCBI Taxonomy" id="364098"/>
    <lineage>
        <taxon>Bacteria</taxon>
        <taxon>Pseudomonadati</taxon>
        <taxon>Pseudomonadota</taxon>
        <taxon>Alphaproteobacteria</taxon>
        <taxon>Sphingomonadales</taxon>
        <taxon>Sphingosinicellaceae</taxon>
        <taxon>Sphingosinicella</taxon>
    </lineage>
</organism>
<evidence type="ECO:0000256" key="11">
    <source>
        <dbReference type="PROSITE-ProRule" id="PRU01360"/>
    </source>
</evidence>
<comment type="similarity">
    <text evidence="11 12">Belongs to the TonB-dependent receptor family.</text>
</comment>
<feature type="signal peptide" evidence="13">
    <location>
        <begin position="1"/>
        <end position="26"/>
    </location>
</feature>
<dbReference type="InterPro" id="IPR012910">
    <property type="entry name" value="Plug_dom"/>
</dbReference>
<dbReference type="InterPro" id="IPR000531">
    <property type="entry name" value="Beta-barrel_TonB"/>
</dbReference>
<keyword evidence="17" id="KW-1185">Reference proteome</keyword>
<evidence type="ECO:0000256" key="13">
    <source>
        <dbReference type="SAM" id="SignalP"/>
    </source>
</evidence>
<keyword evidence="7" id="KW-0406">Ion transport</keyword>
<keyword evidence="16" id="KW-0675">Receptor</keyword>
<keyword evidence="8 12" id="KW-0798">TonB box</keyword>
<reference evidence="17" key="1">
    <citation type="journal article" date="2019" name="Int. J. Syst. Evol. Microbiol.">
        <title>The Global Catalogue of Microorganisms (GCM) 10K type strain sequencing project: providing services to taxonomists for standard genome sequencing and annotation.</title>
        <authorList>
            <consortium name="The Broad Institute Genomics Platform"/>
            <consortium name="The Broad Institute Genome Sequencing Center for Infectious Disease"/>
            <person name="Wu L."/>
            <person name="Ma J."/>
        </authorList>
    </citation>
    <scope>NUCLEOTIDE SEQUENCE [LARGE SCALE GENOMIC DNA]</scope>
    <source>
        <strain evidence="17">CCUG 52537</strain>
    </source>
</reference>
<dbReference type="CDD" id="cd01347">
    <property type="entry name" value="ligand_gated_channel"/>
    <property type="match status" value="1"/>
</dbReference>
<evidence type="ECO:0000256" key="8">
    <source>
        <dbReference type="ARBA" id="ARBA00023077"/>
    </source>
</evidence>
<evidence type="ECO:0000256" key="2">
    <source>
        <dbReference type="ARBA" id="ARBA00022448"/>
    </source>
</evidence>
<comment type="subcellular location">
    <subcellularLocation>
        <location evidence="1 11">Cell outer membrane</location>
        <topology evidence="1 11">Multi-pass membrane protein</topology>
    </subcellularLocation>
</comment>
<dbReference type="RefSeq" id="WP_381492716.1">
    <property type="nucleotide sequence ID" value="NZ_JBHTIK010000011.1"/>
</dbReference>
<accession>A0ABW3C5K8</accession>
<feature type="domain" description="TonB-dependent receptor plug" evidence="15">
    <location>
        <begin position="49"/>
        <end position="158"/>
    </location>
</feature>
<keyword evidence="2 11" id="KW-0813">Transport</keyword>
<protein>
    <submittedName>
        <fullName evidence="16">TonB-dependent receptor</fullName>
    </submittedName>
</protein>
<keyword evidence="10 11" id="KW-0998">Cell outer membrane</keyword>
<evidence type="ECO:0000256" key="5">
    <source>
        <dbReference type="ARBA" id="ARBA00022692"/>
    </source>
</evidence>
<evidence type="ECO:0000259" key="14">
    <source>
        <dbReference type="Pfam" id="PF00593"/>
    </source>
</evidence>
<dbReference type="PANTHER" id="PTHR32552:SF81">
    <property type="entry name" value="TONB-DEPENDENT OUTER MEMBRANE RECEPTOR"/>
    <property type="match status" value="1"/>
</dbReference>
<dbReference type="PROSITE" id="PS52016">
    <property type="entry name" value="TONB_DEPENDENT_REC_3"/>
    <property type="match status" value="1"/>
</dbReference>
<evidence type="ECO:0000313" key="16">
    <source>
        <dbReference type="EMBL" id="MFD0849731.1"/>
    </source>
</evidence>
<sequence length="753" mass="82645">MNIRYSIVLKTCTAMAVLQFAVPAFAQTTETGIIDADIVVTAQRRTETVQDVPAAITAFGAESLLRASVSSGNDLPRIVPNLNSYSPIGEGSSPVFIMRGITANDYSPHQSRPVALFVDDGIRGMSALEAVQLYDIERVEVLRGPQGTLYGKNATGGAVNVITRRPTFEDEGSLTLGYGSFNRVEARGAAQTTLIDDVLAVRLAFQMIKDDGLVKNLVPRAPRLDQTDALGVRASVFFKPSEDFDATLRVFHARVGGTGSGPFAKIISPTLSAIANRDGLGFYEQRQNYTPDRRIRDTGLNLNLNWNLSDTLTLTSITTYDRGDQFDGGDYDGLEVHTDHIVIATDDIRQFVQEVRFNADIDRLKVTAGAFFSSDKMLVFNDFAFNAEPALGITFDPNAFGVPYTGPTLYGITLGNSFDQKRKSYAGYVRGVYEVTDNFNVSAGFRYSHDKVSALNYSAMIGGVEASPAGGVVTEAGWRFLVPTFTNIDRIRKFNNTSFEFGADYTIGDAMIYASFKQGYRMGAVNASGFNIPDEASIIDPETVDAYEVGVKYQTPDRVLTLNLAAFRNDYKDQQFQVTQGALIFLNNAPKSRIWGVEAEARLRPIDSVLLTASAGWLDPKFLEADVTPGDPLTGDVSGKQLVGANKFNTNVAVDWQMLETGAGIVNLRLDAVYRSRTYYVPLNKRELSQAGYWLANGRLSYDMDKFSIALWGKNILGKKYFVSSFDYVNAVGVSMNNRGSRRQFGVEGTIRF</sequence>
<dbReference type="Pfam" id="PF07715">
    <property type="entry name" value="Plug"/>
    <property type="match status" value="1"/>
</dbReference>
<evidence type="ECO:0000256" key="3">
    <source>
        <dbReference type="ARBA" id="ARBA00022452"/>
    </source>
</evidence>
<evidence type="ECO:0000256" key="9">
    <source>
        <dbReference type="ARBA" id="ARBA00023136"/>
    </source>
</evidence>
<dbReference type="Gene3D" id="2.40.170.20">
    <property type="entry name" value="TonB-dependent receptor, beta-barrel domain"/>
    <property type="match status" value="1"/>
</dbReference>
<dbReference type="EMBL" id="JBHTIK010000011">
    <property type="protein sequence ID" value="MFD0849731.1"/>
    <property type="molecule type" value="Genomic_DNA"/>
</dbReference>
<evidence type="ECO:0000259" key="15">
    <source>
        <dbReference type="Pfam" id="PF07715"/>
    </source>
</evidence>
<keyword evidence="3 11" id="KW-1134">Transmembrane beta strand</keyword>
<keyword evidence="6" id="KW-0408">Iron</keyword>
<keyword evidence="4" id="KW-0410">Iron transport</keyword>
<evidence type="ECO:0000256" key="4">
    <source>
        <dbReference type="ARBA" id="ARBA00022496"/>
    </source>
</evidence>
<dbReference type="Pfam" id="PF00593">
    <property type="entry name" value="TonB_dep_Rec_b-barrel"/>
    <property type="match status" value="1"/>
</dbReference>
<keyword evidence="13" id="KW-0732">Signal</keyword>
<evidence type="ECO:0000256" key="7">
    <source>
        <dbReference type="ARBA" id="ARBA00023065"/>
    </source>
</evidence>
<comment type="caution">
    <text evidence="16">The sequence shown here is derived from an EMBL/GenBank/DDBJ whole genome shotgun (WGS) entry which is preliminary data.</text>
</comment>
<dbReference type="PANTHER" id="PTHR32552">
    <property type="entry name" value="FERRICHROME IRON RECEPTOR-RELATED"/>
    <property type="match status" value="1"/>
</dbReference>